<evidence type="ECO:0000256" key="1">
    <source>
        <dbReference type="ARBA" id="ARBA00004502"/>
    </source>
</evidence>
<dbReference type="RefSeq" id="XP_017881308.1">
    <property type="nucleotide sequence ID" value="XM_018025819.2"/>
</dbReference>
<dbReference type="GO" id="GO:0005829">
    <property type="term" value="C:cytosol"/>
    <property type="evidence" value="ECO:0007669"/>
    <property type="project" value="TreeGrafter"/>
</dbReference>
<protein>
    <submittedName>
        <fullName evidence="5">Lipid storage droplets surface-binding protein 2-like</fullName>
    </submittedName>
</protein>
<proteinExistence type="inferred from homology"/>
<dbReference type="PANTHER" id="PTHR14024">
    <property type="entry name" value="PERILIPIN"/>
    <property type="match status" value="1"/>
</dbReference>
<evidence type="ECO:0000256" key="2">
    <source>
        <dbReference type="ARBA" id="ARBA00006311"/>
    </source>
</evidence>
<dbReference type="Pfam" id="PF03036">
    <property type="entry name" value="Perilipin"/>
    <property type="match status" value="1"/>
</dbReference>
<dbReference type="InterPro" id="IPR004279">
    <property type="entry name" value="Perilipin"/>
</dbReference>
<dbReference type="GO" id="GO:0019915">
    <property type="term" value="P:lipid storage"/>
    <property type="evidence" value="ECO:0007669"/>
    <property type="project" value="TreeGrafter"/>
</dbReference>
<comment type="similarity">
    <text evidence="2">Belongs to the perilipin family.</text>
</comment>
<reference evidence="5" key="1">
    <citation type="submission" date="2025-08" db="UniProtKB">
        <authorList>
            <consortium name="RefSeq"/>
        </authorList>
    </citation>
    <scope>IDENTIFICATION</scope>
    <source>
        <tissue evidence="5">Whole body</tissue>
    </source>
</reference>
<dbReference type="GO" id="GO:0005811">
    <property type="term" value="C:lipid droplet"/>
    <property type="evidence" value="ECO:0007669"/>
    <property type="project" value="UniProtKB-SubCell"/>
</dbReference>
<dbReference type="PANTHER" id="PTHR14024:SF53">
    <property type="entry name" value="LIPID STORAGE DROPLETS SURFACE-BINDING PROTEIN 2"/>
    <property type="match status" value="1"/>
</dbReference>
<keyword evidence="3" id="KW-0551">Lipid droplet</keyword>
<gene>
    <name evidence="5" type="primary">LOC108625646</name>
</gene>
<accession>A0AAJ7N7D7</accession>
<dbReference type="KEGG" id="ccal:108625646"/>
<dbReference type="Proteomes" id="UP000694925">
    <property type="component" value="Unplaced"/>
</dbReference>
<keyword evidence="4" id="KW-1185">Reference proteome</keyword>
<comment type="subcellular location">
    <subcellularLocation>
        <location evidence="1">Lipid droplet</location>
    </subcellularLocation>
</comment>
<evidence type="ECO:0000313" key="5">
    <source>
        <dbReference type="RefSeq" id="XP_017881308.1"/>
    </source>
</evidence>
<dbReference type="GO" id="GO:0010890">
    <property type="term" value="P:positive regulation of triglyceride storage"/>
    <property type="evidence" value="ECO:0007669"/>
    <property type="project" value="TreeGrafter"/>
</dbReference>
<sequence length="254" mass="28381">MGTGTEVIRLPEIKVFHRVYSEVPMIETAISRSFTTYSRIKDRHQLLNWALTTAETSLTSAGVMAVVPIAKKLENPIQFIDHTLCLGLDKIEEKVPMVREKPEQILENACAIAKRTMQPAVSTISLANELIISNALSLGAKSWSKANQLLETQYGNAAIRGFDSTADVVDKIIDKYFPATGDEESIVINTEDKLLHTLQTLGRLSNKAARRVYSHVTIHLETIKPDNLKSYVNYVVQFLQLTSRHTDVKANDTE</sequence>
<evidence type="ECO:0000256" key="3">
    <source>
        <dbReference type="ARBA" id="ARBA00022677"/>
    </source>
</evidence>
<evidence type="ECO:0000313" key="4">
    <source>
        <dbReference type="Proteomes" id="UP000694925"/>
    </source>
</evidence>
<name>A0AAJ7N7D7_9HYME</name>
<dbReference type="AlphaFoldDB" id="A0AAJ7N7D7"/>
<dbReference type="GeneID" id="108625646"/>
<organism evidence="4 5">
    <name type="scientific">Ceratina calcarata</name>
    <dbReference type="NCBI Taxonomy" id="156304"/>
    <lineage>
        <taxon>Eukaryota</taxon>
        <taxon>Metazoa</taxon>
        <taxon>Ecdysozoa</taxon>
        <taxon>Arthropoda</taxon>
        <taxon>Hexapoda</taxon>
        <taxon>Insecta</taxon>
        <taxon>Pterygota</taxon>
        <taxon>Neoptera</taxon>
        <taxon>Endopterygota</taxon>
        <taxon>Hymenoptera</taxon>
        <taxon>Apocrita</taxon>
        <taxon>Aculeata</taxon>
        <taxon>Apoidea</taxon>
        <taxon>Anthophila</taxon>
        <taxon>Apidae</taxon>
        <taxon>Ceratina</taxon>
        <taxon>Zadontomerus</taxon>
    </lineage>
</organism>